<evidence type="ECO:0008006" key="3">
    <source>
        <dbReference type="Google" id="ProtNLM"/>
    </source>
</evidence>
<proteinExistence type="predicted"/>
<dbReference type="EMBL" id="MU001504">
    <property type="protein sequence ID" value="KAF2442021.1"/>
    <property type="molecule type" value="Genomic_DNA"/>
</dbReference>
<dbReference type="Proteomes" id="UP000799764">
    <property type="component" value="Unassembled WGS sequence"/>
</dbReference>
<reference evidence="1" key="1">
    <citation type="journal article" date="2020" name="Stud. Mycol.">
        <title>101 Dothideomycetes genomes: a test case for predicting lifestyles and emergence of pathogens.</title>
        <authorList>
            <person name="Haridas S."/>
            <person name="Albert R."/>
            <person name="Binder M."/>
            <person name="Bloem J."/>
            <person name="Labutti K."/>
            <person name="Salamov A."/>
            <person name="Andreopoulos B."/>
            <person name="Baker S."/>
            <person name="Barry K."/>
            <person name="Bills G."/>
            <person name="Bluhm B."/>
            <person name="Cannon C."/>
            <person name="Castanera R."/>
            <person name="Culley D."/>
            <person name="Daum C."/>
            <person name="Ezra D."/>
            <person name="Gonzalez J."/>
            <person name="Henrissat B."/>
            <person name="Kuo A."/>
            <person name="Liang C."/>
            <person name="Lipzen A."/>
            <person name="Lutzoni F."/>
            <person name="Magnuson J."/>
            <person name="Mondo S."/>
            <person name="Nolan M."/>
            <person name="Ohm R."/>
            <person name="Pangilinan J."/>
            <person name="Park H.-J."/>
            <person name="Ramirez L."/>
            <person name="Alfaro M."/>
            <person name="Sun H."/>
            <person name="Tritt A."/>
            <person name="Yoshinaga Y."/>
            <person name="Zwiers L.-H."/>
            <person name="Turgeon B."/>
            <person name="Goodwin S."/>
            <person name="Spatafora J."/>
            <person name="Crous P."/>
            <person name="Grigoriev I."/>
        </authorList>
    </citation>
    <scope>NUCLEOTIDE SEQUENCE</scope>
    <source>
        <strain evidence="1">CBS 690.94</strain>
    </source>
</reference>
<comment type="caution">
    <text evidence="1">The sequence shown here is derived from an EMBL/GenBank/DDBJ whole genome shotgun (WGS) entry which is preliminary data.</text>
</comment>
<protein>
    <recommendedName>
        <fullName evidence="3">Fungal N-terminal domain-containing protein</fullName>
    </recommendedName>
</protein>
<sequence>MDPLSVAASIITLIAAAGSIVQHLEYVKSRMTPYAELLAIMNTVTDLQATLIVVRYEYESLRNSRIPAARLVYQTLPDTIKRLQQCLDQLVDFAHANLVRNGKGLSRLGLSKAKREQLVHIRDDISDAHRNLQLLLHSANLSV</sequence>
<evidence type="ECO:0000313" key="2">
    <source>
        <dbReference type="Proteomes" id="UP000799764"/>
    </source>
</evidence>
<evidence type="ECO:0000313" key="1">
    <source>
        <dbReference type="EMBL" id="KAF2442021.1"/>
    </source>
</evidence>
<dbReference type="AlphaFoldDB" id="A0A9P4PDB6"/>
<organism evidence="1 2">
    <name type="scientific">Karstenula rhodostoma CBS 690.94</name>
    <dbReference type="NCBI Taxonomy" id="1392251"/>
    <lineage>
        <taxon>Eukaryota</taxon>
        <taxon>Fungi</taxon>
        <taxon>Dikarya</taxon>
        <taxon>Ascomycota</taxon>
        <taxon>Pezizomycotina</taxon>
        <taxon>Dothideomycetes</taxon>
        <taxon>Pleosporomycetidae</taxon>
        <taxon>Pleosporales</taxon>
        <taxon>Massarineae</taxon>
        <taxon>Didymosphaeriaceae</taxon>
        <taxon>Karstenula</taxon>
    </lineage>
</organism>
<accession>A0A9P4PDB6</accession>
<name>A0A9P4PDB6_9PLEO</name>
<gene>
    <name evidence="1" type="ORF">P171DRAFT_522929</name>
</gene>
<keyword evidence="2" id="KW-1185">Reference proteome</keyword>
<dbReference type="OrthoDB" id="341259at2759"/>